<dbReference type="InterPro" id="IPR036635">
    <property type="entry name" value="MurB_C_sf"/>
</dbReference>
<evidence type="ECO:0000256" key="9">
    <source>
        <dbReference type="ARBA" id="ARBA00022630"/>
    </source>
</evidence>
<comment type="cofactor">
    <cofactor evidence="1 19">
        <name>FAD</name>
        <dbReference type="ChEBI" id="CHEBI:57692"/>
    </cofactor>
</comment>
<keyword evidence="22" id="KW-1185">Reference proteome</keyword>
<evidence type="ECO:0000256" key="2">
    <source>
        <dbReference type="ARBA" id="ARBA00003921"/>
    </source>
</evidence>
<comment type="function">
    <text evidence="2 19">Cell wall formation.</text>
</comment>
<dbReference type="Gene3D" id="3.90.78.10">
    <property type="entry name" value="UDP-N-acetylenolpyruvoylglucosamine reductase, C-terminal domain"/>
    <property type="match status" value="1"/>
</dbReference>
<evidence type="ECO:0000256" key="3">
    <source>
        <dbReference type="ARBA" id="ARBA00004496"/>
    </source>
</evidence>
<comment type="catalytic activity">
    <reaction evidence="18 19">
        <text>UDP-N-acetyl-alpha-D-muramate + NADP(+) = UDP-N-acetyl-3-O-(1-carboxyvinyl)-alpha-D-glucosamine + NADPH + H(+)</text>
        <dbReference type="Rhea" id="RHEA:12248"/>
        <dbReference type="ChEBI" id="CHEBI:15378"/>
        <dbReference type="ChEBI" id="CHEBI:57783"/>
        <dbReference type="ChEBI" id="CHEBI:58349"/>
        <dbReference type="ChEBI" id="CHEBI:68483"/>
        <dbReference type="ChEBI" id="CHEBI:70757"/>
        <dbReference type="EC" id="1.3.1.98"/>
    </reaction>
</comment>
<accession>A0ABS3M7Q5</accession>
<protein>
    <recommendedName>
        <fullName evidence="6 19">UDP-N-acetylenolpyruvoylglucosamine reductase</fullName>
        <ecNumber evidence="5 19">1.3.1.98</ecNumber>
    </recommendedName>
    <alternativeName>
        <fullName evidence="17 19">UDP-N-acetylmuramate dehydrogenase</fullName>
    </alternativeName>
</protein>
<keyword evidence="10 19" id="KW-0274">FAD</keyword>
<dbReference type="Pfam" id="PF01565">
    <property type="entry name" value="FAD_binding_4"/>
    <property type="match status" value="1"/>
</dbReference>
<dbReference type="NCBIfam" id="TIGR00179">
    <property type="entry name" value="murB"/>
    <property type="match status" value="1"/>
</dbReference>
<keyword evidence="15 19" id="KW-0131">Cell cycle</keyword>
<dbReference type="Pfam" id="PF02873">
    <property type="entry name" value="MurB_C"/>
    <property type="match status" value="1"/>
</dbReference>
<dbReference type="EMBL" id="JAERMS010000042">
    <property type="protein sequence ID" value="MBO1364204.1"/>
    <property type="molecule type" value="Genomic_DNA"/>
</dbReference>
<sequence length="338" mass="37741">MIEKEKYSLKEHNTFGIDASCASFMAYGNVVEARQVAARIREAALFLIIGSGSNLLLTHDFEGIVVTPESRFEVDIVGEEQAYTYLRCWAGTLFDDVIAYAVEHQLYGAENLSLIPGEVGASAVQNIGAYGAEAGDLISEVEAVEIATGKIVVFHHTDCEYGYRQSKFKHSWKNKYLITSVVYRFSKVYNPRLEYGNIRSALREAGIDMPTPQQLRDTIIRIRQAKLPDPKVLGNAGSFFMNPIVGRDKYESLLKTFPQMPHYTIDALHEKIPAGWLIDKCGWKGKTVGRVGVYDKQALVLVNHGQATGSEVLALCREVQRDVFNKFGIEIKPEVNIV</sequence>
<evidence type="ECO:0000256" key="7">
    <source>
        <dbReference type="ARBA" id="ARBA00022490"/>
    </source>
</evidence>
<keyword evidence="9 19" id="KW-0285">Flavoprotein</keyword>
<keyword evidence="7 19" id="KW-0963">Cytoplasm</keyword>
<evidence type="ECO:0000256" key="15">
    <source>
        <dbReference type="ARBA" id="ARBA00023306"/>
    </source>
</evidence>
<evidence type="ECO:0000256" key="17">
    <source>
        <dbReference type="ARBA" id="ARBA00031026"/>
    </source>
</evidence>
<proteinExistence type="inferred from homology"/>
<dbReference type="EC" id="1.3.1.98" evidence="5 19"/>
<evidence type="ECO:0000256" key="11">
    <source>
        <dbReference type="ARBA" id="ARBA00022857"/>
    </source>
</evidence>
<dbReference type="PANTHER" id="PTHR21071:SF4">
    <property type="entry name" value="UDP-N-ACETYLENOLPYRUVOYLGLUCOSAMINE REDUCTASE"/>
    <property type="match status" value="1"/>
</dbReference>
<organism evidence="21 22">
    <name type="scientific">Prevotella illustrans</name>
    <dbReference type="NCBI Taxonomy" id="2800387"/>
    <lineage>
        <taxon>Bacteria</taxon>
        <taxon>Pseudomonadati</taxon>
        <taxon>Bacteroidota</taxon>
        <taxon>Bacteroidia</taxon>
        <taxon>Bacteroidales</taxon>
        <taxon>Prevotellaceae</taxon>
        <taxon>Prevotella</taxon>
    </lineage>
</organism>
<keyword evidence="8 19" id="KW-0132">Cell division</keyword>
<comment type="subcellular location">
    <subcellularLocation>
        <location evidence="3 19">Cytoplasm</location>
    </subcellularLocation>
</comment>
<feature type="domain" description="FAD-binding PCMH-type" evidence="20">
    <location>
        <begin position="19"/>
        <end position="188"/>
    </location>
</feature>
<feature type="active site" evidence="19">
    <location>
        <position position="334"/>
    </location>
</feature>
<keyword evidence="13 19" id="KW-0573">Peptidoglycan synthesis</keyword>
<gene>
    <name evidence="19 21" type="primary">murB</name>
    <name evidence="21" type="ORF">JHU38_10585</name>
</gene>
<keyword evidence="11 19" id="KW-0521">NADP</keyword>
<feature type="active site" evidence="19">
    <location>
        <position position="164"/>
    </location>
</feature>
<evidence type="ECO:0000259" key="20">
    <source>
        <dbReference type="PROSITE" id="PS51387"/>
    </source>
</evidence>
<dbReference type="InterPro" id="IPR003170">
    <property type="entry name" value="MurB"/>
</dbReference>
<evidence type="ECO:0000256" key="4">
    <source>
        <dbReference type="ARBA" id="ARBA00004752"/>
    </source>
</evidence>
<dbReference type="InterPro" id="IPR036318">
    <property type="entry name" value="FAD-bd_PCMH-like_sf"/>
</dbReference>
<evidence type="ECO:0000256" key="13">
    <source>
        <dbReference type="ARBA" id="ARBA00022984"/>
    </source>
</evidence>
<evidence type="ECO:0000313" key="21">
    <source>
        <dbReference type="EMBL" id="MBO1364204.1"/>
    </source>
</evidence>
<comment type="similarity">
    <text evidence="19">Belongs to the MurB family.</text>
</comment>
<dbReference type="RefSeq" id="WP_107582877.1">
    <property type="nucleotide sequence ID" value="NZ_JAERMS010000042.1"/>
</dbReference>
<evidence type="ECO:0000256" key="18">
    <source>
        <dbReference type="ARBA" id="ARBA00048914"/>
    </source>
</evidence>
<evidence type="ECO:0000256" key="12">
    <source>
        <dbReference type="ARBA" id="ARBA00022960"/>
    </source>
</evidence>
<evidence type="ECO:0000256" key="19">
    <source>
        <dbReference type="HAMAP-Rule" id="MF_00037"/>
    </source>
</evidence>
<dbReference type="SUPFAM" id="SSF56194">
    <property type="entry name" value="Uridine diphospho-N-Acetylenolpyruvylglucosamine reductase, MurB, C-terminal domain"/>
    <property type="match status" value="1"/>
</dbReference>
<feature type="active site" description="Proton donor" evidence="19">
    <location>
        <position position="238"/>
    </location>
</feature>
<evidence type="ECO:0000256" key="6">
    <source>
        <dbReference type="ARBA" id="ARBA00015188"/>
    </source>
</evidence>
<dbReference type="InterPro" id="IPR016166">
    <property type="entry name" value="FAD-bd_PCMH"/>
</dbReference>
<dbReference type="InterPro" id="IPR016167">
    <property type="entry name" value="FAD-bd_PCMH_sub1"/>
</dbReference>
<comment type="pathway">
    <text evidence="4 19">Cell wall biogenesis; peptidoglycan biosynthesis.</text>
</comment>
<evidence type="ECO:0000256" key="5">
    <source>
        <dbReference type="ARBA" id="ARBA00012518"/>
    </source>
</evidence>
<reference evidence="21 22" key="1">
    <citation type="submission" date="2021-01" db="EMBL/GenBank/DDBJ databases">
        <title>Prevotella A2931 sp. nov.</title>
        <authorList>
            <person name="Buhl M."/>
            <person name="Oberhettinger P."/>
        </authorList>
    </citation>
    <scope>NUCLEOTIDE SEQUENCE [LARGE SCALE GENOMIC DNA]</scope>
    <source>
        <strain evidence="21 22">A2931</strain>
    </source>
</reference>
<dbReference type="NCBIfam" id="NF000755">
    <property type="entry name" value="PRK00046.1"/>
    <property type="match status" value="1"/>
</dbReference>
<evidence type="ECO:0000313" key="22">
    <source>
        <dbReference type="Proteomes" id="UP000664265"/>
    </source>
</evidence>
<dbReference type="GO" id="GO:0008762">
    <property type="term" value="F:UDP-N-acetylmuramate dehydrogenase activity"/>
    <property type="evidence" value="ECO:0007669"/>
    <property type="project" value="UniProtKB-EC"/>
</dbReference>
<dbReference type="InterPro" id="IPR016169">
    <property type="entry name" value="FAD-bd_PCMH_sub2"/>
</dbReference>
<evidence type="ECO:0000256" key="16">
    <source>
        <dbReference type="ARBA" id="ARBA00023316"/>
    </source>
</evidence>
<dbReference type="PROSITE" id="PS51387">
    <property type="entry name" value="FAD_PCMH"/>
    <property type="match status" value="1"/>
</dbReference>
<dbReference type="Gene3D" id="3.30.43.10">
    <property type="entry name" value="Uridine Diphospho-n-acetylenolpyruvylglucosamine Reductase, domain 2"/>
    <property type="match status" value="1"/>
</dbReference>
<keyword evidence="12 19" id="KW-0133">Cell shape</keyword>
<dbReference type="Gene3D" id="3.30.465.10">
    <property type="match status" value="1"/>
</dbReference>
<dbReference type="InterPro" id="IPR006094">
    <property type="entry name" value="Oxid_FAD_bind_N"/>
</dbReference>
<dbReference type="InterPro" id="IPR011601">
    <property type="entry name" value="MurB_C"/>
</dbReference>
<dbReference type="PANTHER" id="PTHR21071">
    <property type="entry name" value="UDP-N-ACETYLENOLPYRUVOYLGLUCOSAMINE REDUCTASE"/>
    <property type="match status" value="1"/>
</dbReference>
<comment type="caution">
    <text evidence="21">The sequence shown here is derived from an EMBL/GenBank/DDBJ whole genome shotgun (WGS) entry which is preliminary data.</text>
</comment>
<evidence type="ECO:0000256" key="14">
    <source>
        <dbReference type="ARBA" id="ARBA00023002"/>
    </source>
</evidence>
<dbReference type="HAMAP" id="MF_00037">
    <property type="entry name" value="MurB"/>
    <property type="match status" value="1"/>
</dbReference>
<dbReference type="Proteomes" id="UP000664265">
    <property type="component" value="Unassembled WGS sequence"/>
</dbReference>
<keyword evidence="14 19" id="KW-0560">Oxidoreductase</keyword>
<keyword evidence="16 19" id="KW-0961">Cell wall biogenesis/degradation</keyword>
<name>A0ABS3M7Q5_9BACT</name>
<evidence type="ECO:0000256" key="1">
    <source>
        <dbReference type="ARBA" id="ARBA00001974"/>
    </source>
</evidence>
<evidence type="ECO:0000256" key="10">
    <source>
        <dbReference type="ARBA" id="ARBA00022827"/>
    </source>
</evidence>
<dbReference type="SUPFAM" id="SSF56176">
    <property type="entry name" value="FAD-binding/transporter-associated domain-like"/>
    <property type="match status" value="1"/>
</dbReference>
<evidence type="ECO:0000256" key="8">
    <source>
        <dbReference type="ARBA" id="ARBA00022618"/>
    </source>
</evidence>